<evidence type="ECO:0000256" key="1">
    <source>
        <dbReference type="SAM" id="MobiDB-lite"/>
    </source>
</evidence>
<dbReference type="EMBL" id="LAZR01008613">
    <property type="protein sequence ID" value="KKM77639.1"/>
    <property type="molecule type" value="Genomic_DNA"/>
</dbReference>
<dbReference type="AlphaFoldDB" id="A0A0F9K658"/>
<protein>
    <submittedName>
        <fullName evidence="2">Uncharacterized protein</fullName>
    </submittedName>
</protein>
<comment type="caution">
    <text evidence="2">The sequence shown here is derived from an EMBL/GenBank/DDBJ whole genome shotgun (WGS) entry which is preliminary data.</text>
</comment>
<organism evidence="2">
    <name type="scientific">marine sediment metagenome</name>
    <dbReference type="NCBI Taxonomy" id="412755"/>
    <lineage>
        <taxon>unclassified sequences</taxon>
        <taxon>metagenomes</taxon>
        <taxon>ecological metagenomes</taxon>
    </lineage>
</organism>
<proteinExistence type="predicted"/>
<accession>A0A0F9K658</accession>
<sequence length="31" mass="3375">MAKPGYGSNIVRPAPRRNLPRKGQVIIVKGT</sequence>
<name>A0A0F9K658_9ZZZZ</name>
<reference evidence="2" key="1">
    <citation type="journal article" date="2015" name="Nature">
        <title>Complex archaea that bridge the gap between prokaryotes and eukaryotes.</title>
        <authorList>
            <person name="Spang A."/>
            <person name="Saw J.H."/>
            <person name="Jorgensen S.L."/>
            <person name="Zaremba-Niedzwiedzka K."/>
            <person name="Martijn J."/>
            <person name="Lind A.E."/>
            <person name="van Eijk R."/>
            <person name="Schleper C."/>
            <person name="Guy L."/>
            <person name="Ettema T.J."/>
        </authorList>
    </citation>
    <scope>NUCLEOTIDE SEQUENCE</scope>
</reference>
<feature type="region of interest" description="Disordered" evidence="1">
    <location>
        <begin position="1"/>
        <end position="31"/>
    </location>
</feature>
<evidence type="ECO:0000313" key="2">
    <source>
        <dbReference type="EMBL" id="KKM77639.1"/>
    </source>
</evidence>
<gene>
    <name evidence="2" type="ORF">LCGC14_1368010</name>
</gene>